<evidence type="ECO:0000313" key="2">
    <source>
        <dbReference type="EMBL" id="CAG8579983.1"/>
    </source>
</evidence>
<feature type="region of interest" description="Disordered" evidence="1">
    <location>
        <begin position="197"/>
        <end position="245"/>
    </location>
</feature>
<feature type="compositionally biased region" description="Basic and acidic residues" evidence="1">
    <location>
        <begin position="96"/>
        <end position="123"/>
    </location>
</feature>
<feature type="compositionally biased region" description="Acidic residues" evidence="1">
    <location>
        <begin position="396"/>
        <end position="405"/>
    </location>
</feature>
<protein>
    <submittedName>
        <fullName evidence="2">9082_t:CDS:1</fullName>
    </submittedName>
</protein>
<feature type="region of interest" description="Disordered" evidence="1">
    <location>
        <begin position="390"/>
        <end position="417"/>
    </location>
</feature>
<proteinExistence type="predicted"/>
<feature type="compositionally biased region" description="Basic and acidic residues" evidence="1">
    <location>
        <begin position="52"/>
        <end position="76"/>
    </location>
</feature>
<feature type="compositionally biased region" description="Polar residues" evidence="1">
    <location>
        <begin position="20"/>
        <end position="36"/>
    </location>
</feature>
<organism evidence="2 3">
    <name type="scientific">Dentiscutata erythropus</name>
    <dbReference type="NCBI Taxonomy" id="1348616"/>
    <lineage>
        <taxon>Eukaryota</taxon>
        <taxon>Fungi</taxon>
        <taxon>Fungi incertae sedis</taxon>
        <taxon>Mucoromycota</taxon>
        <taxon>Glomeromycotina</taxon>
        <taxon>Glomeromycetes</taxon>
        <taxon>Diversisporales</taxon>
        <taxon>Gigasporaceae</taxon>
        <taxon>Dentiscutata</taxon>
    </lineage>
</organism>
<evidence type="ECO:0000313" key="3">
    <source>
        <dbReference type="Proteomes" id="UP000789405"/>
    </source>
</evidence>
<dbReference type="AlphaFoldDB" id="A0A9N9BW55"/>
<dbReference type="OrthoDB" id="2425933at2759"/>
<sequence length="514" mass="61124">MPRNRIDLTQLDRRIKSEFSENSFPSRSHPIQTTSYSDEREYSRVSRHTRRDSRSRDRYYSRNDSYDRNISRDYSHRSRRSPYRGRRSRSRSRGRTFRDHFTRYKDHCSPDYRRSHRSPEYRRSNRYPEYQRDNYFNNQENLPPHPVIKQEDQTDSNYVQFLTRQIFDLTCQIQAMQAERSGSTQVITPISTDYGGAEIRDTTNRQQINVPTPIEISPRPSELNLPSSHPNESERVSPKPCTDENLRPMDPIFKHVFRDEVVSILDKLPTSHQFKITQYFSQQIDHITYFTVPAIKEKISPTLLFTDDELVAVLKQLHKSRRGFWKNEQREVKYKKRKHISSRTARKMRRRINGLKHMIYVNDPVLRNSQPPRISWNEYLRDLESAVNDSALQSAEESDTDEELANDERENDERPANIYNTNSVIKVVNKPWRSARIACLLHRCDEVTGSKLYRKRWQNENYIDYNSRPKDDVPSWWISTKWSSSNVESGENEAGRSDNRNNNYINGVEIVEID</sequence>
<name>A0A9N9BW55_9GLOM</name>
<feature type="compositionally biased region" description="Basic and acidic residues" evidence="1">
    <location>
        <begin position="231"/>
        <end position="245"/>
    </location>
</feature>
<gene>
    <name evidence="2" type="ORF">DERYTH_LOCUS6639</name>
</gene>
<comment type="caution">
    <text evidence="2">The sequence shown here is derived from an EMBL/GenBank/DDBJ whole genome shotgun (WGS) entry which is preliminary data.</text>
</comment>
<dbReference type="EMBL" id="CAJVPY010003050">
    <property type="protein sequence ID" value="CAG8579983.1"/>
    <property type="molecule type" value="Genomic_DNA"/>
</dbReference>
<dbReference type="Proteomes" id="UP000789405">
    <property type="component" value="Unassembled WGS sequence"/>
</dbReference>
<keyword evidence="3" id="KW-1185">Reference proteome</keyword>
<evidence type="ECO:0000256" key="1">
    <source>
        <dbReference type="SAM" id="MobiDB-lite"/>
    </source>
</evidence>
<feature type="region of interest" description="Disordered" evidence="1">
    <location>
        <begin position="17"/>
        <end position="126"/>
    </location>
</feature>
<accession>A0A9N9BW55</accession>
<feature type="compositionally biased region" description="Basic and acidic residues" evidence="1">
    <location>
        <begin position="406"/>
        <end position="415"/>
    </location>
</feature>
<feature type="compositionally biased region" description="Basic residues" evidence="1">
    <location>
        <begin position="77"/>
        <end position="95"/>
    </location>
</feature>
<reference evidence="2" key="1">
    <citation type="submission" date="2021-06" db="EMBL/GenBank/DDBJ databases">
        <authorList>
            <person name="Kallberg Y."/>
            <person name="Tangrot J."/>
            <person name="Rosling A."/>
        </authorList>
    </citation>
    <scope>NUCLEOTIDE SEQUENCE</scope>
    <source>
        <strain evidence="2">MA453B</strain>
    </source>
</reference>